<accession>A0A9E2SCF2</accession>
<reference evidence="2" key="1">
    <citation type="submission" date="2021-06" db="EMBL/GenBank/DDBJ databases">
        <authorList>
            <person name="Huq M.A."/>
        </authorList>
    </citation>
    <scope>NUCLEOTIDE SEQUENCE</scope>
    <source>
        <strain evidence="2">MAH-26</strain>
    </source>
</reference>
<feature type="signal peptide" evidence="1">
    <location>
        <begin position="1"/>
        <end position="20"/>
    </location>
</feature>
<dbReference type="EMBL" id="JAHSPG010000018">
    <property type="protein sequence ID" value="MBV4360426.1"/>
    <property type="molecule type" value="Genomic_DNA"/>
</dbReference>
<dbReference type="Proteomes" id="UP000812270">
    <property type="component" value="Unassembled WGS sequence"/>
</dbReference>
<name>A0A9E2SCF2_9BACT</name>
<feature type="chain" id="PRO_5039109190" evidence="1">
    <location>
        <begin position="21"/>
        <end position="775"/>
    </location>
</feature>
<keyword evidence="1" id="KW-0732">Signal</keyword>
<evidence type="ECO:0000313" key="3">
    <source>
        <dbReference type="Proteomes" id="UP000812270"/>
    </source>
</evidence>
<sequence>MLKNALLVLGTILVHNMLYAQQYKTSTFSLQLNDKGSVVSIRNNQSTEYAVASDPGTLLQLMKNGKTIAPVKAEYKKGIITLLYPEGDKAVVKTTANKDYLRFELADISSNIDAVVWGPLNNSIKDTIGNTVGVVRNKDFAFGLQCLNEKTTGGKMVNEEGAVYDRGTTATESSFGSSLQAFTINRQHDRVITVWENWKGATVKGIPDGGLKGSAIAVFGCSPSQALNTIKVITTQEKLPFATWKGEWIKTSAASGAPYMITSFNENNIDSFLTVAKQMGMAGVYHEGPFETWGHFDLDKKSFPNGRAGFKKCAEKAHAMGLRIGFHTLTTFMTTNDAYVSPKPNPHLATAGTDTLVEDITADATEITVSSPLHFSMRSDLNSVIIGDEIVRYMTVSKEAPYKLTGCTRGAFGTTKSAHKGKAPVSRLVDYPYHVFFPDFQLQKEVAKNIADFINETGADQMDFDGHEGTYSCGMGDYGFCSFADDVFRQVNHPVVFGSSRSNHYFWHINNYLNWGEPWYGGFRESQTDYRITNQKFLQDNYMPNMLGWFLITPNSTPEDIDWMLARAAGFNAGYALVVRRDALANKNLPRIVEQINLWNEAQKKKVFSLEQLERLKNPANEVRLTKNENNYYLESFHKFAFEHKAKVVQPGEPTTSHFSFTNSKEKQRPQITITAHGEEGSIANPAMEIDNAYRVEIPVTLAAGESLVMNEGTVASIYNSKGKFIKKIDLTSQLPVLETGSHSLSFDAGMDANASVKAAITVRVSEKTEQLARN</sequence>
<gene>
    <name evidence="2" type="ORF">KTO63_24895</name>
</gene>
<evidence type="ECO:0000256" key="1">
    <source>
        <dbReference type="SAM" id="SignalP"/>
    </source>
</evidence>
<evidence type="ECO:0000313" key="2">
    <source>
        <dbReference type="EMBL" id="MBV4360426.1"/>
    </source>
</evidence>
<comment type="caution">
    <text evidence="2">The sequence shown here is derived from an EMBL/GenBank/DDBJ whole genome shotgun (WGS) entry which is preliminary data.</text>
</comment>
<protein>
    <submittedName>
        <fullName evidence="2">Uncharacterized protein</fullName>
    </submittedName>
</protein>
<dbReference type="AlphaFoldDB" id="A0A9E2SCF2"/>
<proteinExistence type="predicted"/>
<organism evidence="2 3">
    <name type="scientific">Pinibacter aurantiacus</name>
    <dbReference type="NCBI Taxonomy" id="2851599"/>
    <lineage>
        <taxon>Bacteria</taxon>
        <taxon>Pseudomonadati</taxon>
        <taxon>Bacteroidota</taxon>
        <taxon>Chitinophagia</taxon>
        <taxon>Chitinophagales</taxon>
        <taxon>Chitinophagaceae</taxon>
        <taxon>Pinibacter</taxon>
    </lineage>
</organism>
<keyword evidence="3" id="KW-1185">Reference proteome</keyword>
<dbReference type="RefSeq" id="WP_217794791.1">
    <property type="nucleotide sequence ID" value="NZ_JAHSPG010000018.1"/>
</dbReference>